<reference evidence="2 3" key="1">
    <citation type="submission" date="2017-08" db="EMBL/GenBank/DDBJ databases">
        <title>Complete Genome Sequence of Bacillus kochii Oregon-R-modENCODE STRAIN BDGP4, isolated from Drosophila melanogaster gut.</title>
        <authorList>
            <person name="Wan K.H."/>
            <person name="Yu C."/>
            <person name="Park S."/>
            <person name="Hammonds A.S."/>
            <person name="Booth B.W."/>
            <person name="Celniker S.E."/>
        </authorList>
    </citation>
    <scope>NUCLEOTIDE SEQUENCE [LARGE SCALE GENOMIC DNA]</scope>
    <source>
        <strain evidence="2 3">BDGP4</strain>
    </source>
</reference>
<gene>
    <name evidence="2" type="ORF">CKF48_18480</name>
</gene>
<dbReference type="Proteomes" id="UP000215137">
    <property type="component" value="Chromosome"/>
</dbReference>
<protein>
    <submittedName>
        <fullName evidence="2">Heme biosynthesis protein HemY</fullName>
    </submittedName>
</protein>
<name>A0A248TLT8_9BACI</name>
<dbReference type="AlphaFoldDB" id="A0A248TLT8"/>
<dbReference type="Pfam" id="PF01521">
    <property type="entry name" value="Fe-S_biosyn"/>
    <property type="match status" value="1"/>
</dbReference>
<organism evidence="2 3">
    <name type="scientific">Cytobacillus kochii</name>
    <dbReference type="NCBI Taxonomy" id="859143"/>
    <lineage>
        <taxon>Bacteria</taxon>
        <taxon>Bacillati</taxon>
        <taxon>Bacillota</taxon>
        <taxon>Bacilli</taxon>
        <taxon>Bacillales</taxon>
        <taxon>Bacillaceae</taxon>
        <taxon>Cytobacillus</taxon>
    </lineage>
</organism>
<dbReference type="EMBL" id="CP022983">
    <property type="protein sequence ID" value="ASV69112.1"/>
    <property type="molecule type" value="Genomic_DNA"/>
</dbReference>
<dbReference type="Gene3D" id="2.60.300.12">
    <property type="entry name" value="HesB-like domain"/>
    <property type="match status" value="1"/>
</dbReference>
<dbReference type="OrthoDB" id="2361087at2"/>
<evidence type="ECO:0000313" key="2">
    <source>
        <dbReference type="EMBL" id="ASV69112.1"/>
    </source>
</evidence>
<proteinExistence type="predicted"/>
<keyword evidence="3" id="KW-1185">Reference proteome</keyword>
<evidence type="ECO:0000259" key="1">
    <source>
        <dbReference type="Pfam" id="PF01521"/>
    </source>
</evidence>
<dbReference type="InterPro" id="IPR000361">
    <property type="entry name" value="ATAP_core_dom"/>
</dbReference>
<dbReference type="RefSeq" id="WP_095372676.1">
    <property type="nucleotide sequence ID" value="NZ_CP022983.1"/>
</dbReference>
<accession>A0A248TLT8</accession>
<dbReference type="SUPFAM" id="SSF89360">
    <property type="entry name" value="HesB-like domain"/>
    <property type="match status" value="1"/>
</dbReference>
<feature type="domain" description="Core" evidence="1">
    <location>
        <begin position="1"/>
        <end position="103"/>
    </location>
</feature>
<dbReference type="InterPro" id="IPR035903">
    <property type="entry name" value="HesB-like_dom_sf"/>
</dbReference>
<evidence type="ECO:0000313" key="3">
    <source>
        <dbReference type="Proteomes" id="UP000215137"/>
    </source>
</evidence>
<dbReference type="KEGG" id="bko:CKF48_18480"/>
<sequence>MKITITPRAIMKLTEKLKNKDGYLKLKYDTEGCGCVVSGVTALWLVKELEPDDSEVQTDFMSIYIEPSKEVFLSEEVTIDYSDKARCFQLKNNYEYLNPRMAFMDYTK</sequence>